<feature type="transmembrane region" description="Helical" evidence="2">
    <location>
        <begin position="300"/>
        <end position="319"/>
    </location>
</feature>
<dbReference type="RefSeq" id="WP_310890218.1">
    <property type="nucleotide sequence ID" value="NZ_BAAAGR010000004.1"/>
</dbReference>
<dbReference type="InterPro" id="IPR045931">
    <property type="entry name" value="DUF6350"/>
</dbReference>
<feature type="transmembrane region" description="Helical" evidence="2">
    <location>
        <begin position="47"/>
        <end position="67"/>
    </location>
</feature>
<evidence type="ECO:0000313" key="4">
    <source>
        <dbReference type="Proteomes" id="UP001183582"/>
    </source>
</evidence>
<dbReference type="EMBL" id="JAHWXH010000001">
    <property type="protein sequence ID" value="MDS0244106.1"/>
    <property type="molecule type" value="Genomic_DNA"/>
</dbReference>
<feature type="transmembrane region" description="Helical" evidence="2">
    <location>
        <begin position="377"/>
        <end position="394"/>
    </location>
</feature>
<evidence type="ECO:0000313" key="3">
    <source>
        <dbReference type="EMBL" id="MDS0244106.1"/>
    </source>
</evidence>
<protein>
    <submittedName>
        <fullName evidence="3">Uncharacterized protein</fullName>
    </submittedName>
</protein>
<feature type="region of interest" description="Disordered" evidence="1">
    <location>
        <begin position="409"/>
        <end position="453"/>
    </location>
</feature>
<keyword evidence="2" id="KW-0472">Membrane</keyword>
<evidence type="ECO:0000256" key="1">
    <source>
        <dbReference type="SAM" id="MobiDB-lite"/>
    </source>
</evidence>
<feature type="transmembrane region" description="Helical" evidence="2">
    <location>
        <begin position="79"/>
        <end position="101"/>
    </location>
</feature>
<gene>
    <name evidence="3" type="ORF">KZC50_00605</name>
</gene>
<sequence>MYRLTIVLLAAFDAVIAAVVGLAASLAPLTLLWVFGFDGLPDLGTLWPAAGTVWQLGHLVPLAITLPPEYVAAIGVDPAAASFPLSLAPLAFAGFTAVFAARSGRRAADAGSGLVGASAGSVVFAAIATLVALSARTDVAVADPALAIVLPALVFAVPAVVAAIVAQWDDADAGPVAVVRDRLERARAEEAVRATAAGLAVIAAGVVGLGGLVVVAAVIAGMGEVISLTQAAGVDLVGSLVLALGSFLYLPTLWGWGVAFAAGPGFTLGEGTAIAPGGTDAGIVPGIPILGLLPSGTSPWLLLLGLLPVGVGALAGLIVRRRLRDGAVEDAPVATRVIVTGVLGLLAAGIGALLAVVTSGGIGPGRFERVGPEPGPLALVLGLEVVVGAAILLLSPRGLDGDETVEAYRDEDRGAFDRAPAPVEFADPAPDPADDVTEDLSDLRGSGGEDPPR</sequence>
<keyword evidence="2" id="KW-1133">Transmembrane helix</keyword>
<feature type="transmembrane region" description="Helical" evidence="2">
    <location>
        <begin position="145"/>
        <end position="166"/>
    </location>
</feature>
<dbReference type="AlphaFoldDB" id="A0AAJ2LZ36"/>
<feature type="transmembrane region" description="Helical" evidence="2">
    <location>
        <begin position="113"/>
        <end position="133"/>
    </location>
</feature>
<comment type="caution">
    <text evidence="3">The sequence shown here is derived from an EMBL/GenBank/DDBJ whole genome shotgun (WGS) entry which is preliminary data.</text>
</comment>
<evidence type="ECO:0000256" key="2">
    <source>
        <dbReference type="SAM" id="Phobius"/>
    </source>
</evidence>
<proteinExistence type="predicted"/>
<accession>A0AAJ2LZ36</accession>
<reference evidence="3 4" key="1">
    <citation type="submission" date="2021-06" db="EMBL/GenBank/DDBJ databases">
        <title>Genome-based taxonomic framework of Microbacterium strains isolated from marine environment, the description of four new species and reclassification of four preexisting species.</title>
        <authorList>
            <person name="Lee S.D."/>
            <person name="Kim S.-M."/>
            <person name="Byeon Y.-S."/>
            <person name="Yang H.L."/>
            <person name="Kim I.S."/>
        </authorList>
    </citation>
    <scope>NUCLEOTIDE SEQUENCE [LARGE SCALE GENOMIC DNA]</scope>
    <source>
        <strain evidence="3 4">KACC 20514</strain>
    </source>
</reference>
<organism evidence="3 4">
    <name type="scientific">Microbacterium aurantiacum</name>
    <dbReference type="NCBI Taxonomy" id="162393"/>
    <lineage>
        <taxon>Bacteria</taxon>
        <taxon>Bacillati</taxon>
        <taxon>Actinomycetota</taxon>
        <taxon>Actinomycetes</taxon>
        <taxon>Micrococcales</taxon>
        <taxon>Microbacteriaceae</taxon>
        <taxon>Microbacterium</taxon>
    </lineage>
</organism>
<keyword evidence="2" id="KW-0812">Transmembrane</keyword>
<name>A0AAJ2LZ36_9MICO</name>
<feature type="compositionally biased region" description="Low complexity" evidence="1">
    <location>
        <begin position="419"/>
        <end position="428"/>
    </location>
</feature>
<feature type="transmembrane region" description="Helical" evidence="2">
    <location>
        <begin position="232"/>
        <end position="250"/>
    </location>
</feature>
<feature type="transmembrane region" description="Helical" evidence="2">
    <location>
        <begin position="196"/>
        <end position="220"/>
    </location>
</feature>
<dbReference type="GeneID" id="301456681"/>
<feature type="transmembrane region" description="Helical" evidence="2">
    <location>
        <begin position="331"/>
        <end position="357"/>
    </location>
</feature>
<dbReference type="Proteomes" id="UP001183582">
    <property type="component" value="Unassembled WGS sequence"/>
</dbReference>
<dbReference type="Pfam" id="PF19877">
    <property type="entry name" value="DUF6350"/>
    <property type="match status" value="1"/>
</dbReference>